<evidence type="ECO:0000313" key="2">
    <source>
        <dbReference type="EMBL" id="EME40689.1"/>
    </source>
</evidence>
<reference evidence="2 3" key="2">
    <citation type="journal article" date="2012" name="PLoS Pathog.">
        <title>Diverse lifestyles and strategies of plant pathogenesis encoded in the genomes of eighteen Dothideomycetes fungi.</title>
        <authorList>
            <person name="Ohm R.A."/>
            <person name="Feau N."/>
            <person name="Henrissat B."/>
            <person name="Schoch C.L."/>
            <person name="Horwitz B.A."/>
            <person name="Barry K.W."/>
            <person name="Condon B.J."/>
            <person name="Copeland A.C."/>
            <person name="Dhillon B."/>
            <person name="Glaser F."/>
            <person name="Hesse C.N."/>
            <person name="Kosti I."/>
            <person name="LaButti K."/>
            <person name="Lindquist E.A."/>
            <person name="Lucas S."/>
            <person name="Salamov A.A."/>
            <person name="Bradshaw R.E."/>
            <person name="Ciuffetti L."/>
            <person name="Hamelin R.C."/>
            <person name="Kema G.H.J."/>
            <person name="Lawrence C."/>
            <person name="Scott J.A."/>
            <person name="Spatafora J.W."/>
            <person name="Turgeon B.G."/>
            <person name="de Wit P.J.G.M."/>
            <person name="Zhong S."/>
            <person name="Goodwin S.B."/>
            <person name="Grigoriev I.V."/>
        </authorList>
    </citation>
    <scope>NUCLEOTIDE SEQUENCE [LARGE SCALE GENOMIC DNA]</scope>
    <source>
        <strain evidence="3">NZE10 / CBS 128990</strain>
    </source>
</reference>
<keyword evidence="1" id="KW-0732">Signal</keyword>
<evidence type="ECO:0008006" key="4">
    <source>
        <dbReference type="Google" id="ProtNLM"/>
    </source>
</evidence>
<feature type="signal peptide" evidence="1">
    <location>
        <begin position="1"/>
        <end position="17"/>
    </location>
</feature>
<evidence type="ECO:0000256" key="1">
    <source>
        <dbReference type="SAM" id="SignalP"/>
    </source>
</evidence>
<organism evidence="2 3">
    <name type="scientific">Dothistroma septosporum (strain NZE10 / CBS 128990)</name>
    <name type="common">Red band needle blight fungus</name>
    <name type="synonym">Mycosphaerella pini</name>
    <dbReference type="NCBI Taxonomy" id="675120"/>
    <lineage>
        <taxon>Eukaryota</taxon>
        <taxon>Fungi</taxon>
        <taxon>Dikarya</taxon>
        <taxon>Ascomycota</taxon>
        <taxon>Pezizomycotina</taxon>
        <taxon>Dothideomycetes</taxon>
        <taxon>Dothideomycetidae</taxon>
        <taxon>Mycosphaerellales</taxon>
        <taxon>Mycosphaerellaceae</taxon>
        <taxon>Dothistroma</taxon>
    </lineage>
</organism>
<name>N1PF36_DOTSN</name>
<dbReference type="AlphaFoldDB" id="N1PF36"/>
<sequence>MKTTALILTSLTALVAAQDDIFARAPTAAPTRVKRADYKPCPTTLTKTANGKLDGCTTTIFEHSATESINCGGCKSLVTTTTQKIFFGVGPECVGGQKTVSDAGTTTVTSCKVTSTSAPPTYHPPKTTY</sequence>
<dbReference type="HOGENOM" id="CLU_1948779_0_0_1"/>
<accession>N1PF36</accession>
<gene>
    <name evidence="2" type="ORF">DOTSEDRAFT_74289</name>
</gene>
<proteinExistence type="predicted"/>
<evidence type="ECO:0000313" key="3">
    <source>
        <dbReference type="Proteomes" id="UP000016933"/>
    </source>
</evidence>
<dbReference type="EMBL" id="KB446543">
    <property type="protein sequence ID" value="EME40689.1"/>
    <property type="molecule type" value="Genomic_DNA"/>
</dbReference>
<protein>
    <recommendedName>
        <fullName evidence="4">Cyanovirin-N domain-containing protein</fullName>
    </recommendedName>
</protein>
<feature type="chain" id="PRO_5004108754" description="Cyanovirin-N domain-containing protein" evidence="1">
    <location>
        <begin position="18"/>
        <end position="129"/>
    </location>
</feature>
<reference evidence="3" key="1">
    <citation type="journal article" date="2012" name="PLoS Genet.">
        <title>The genomes of the fungal plant pathogens Cladosporium fulvum and Dothistroma septosporum reveal adaptation to different hosts and lifestyles but also signatures of common ancestry.</title>
        <authorList>
            <person name="de Wit P.J.G.M."/>
            <person name="van der Burgt A."/>
            <person name="Oekmen B."/>
            <person name="Stergiopoulos I."/>
            <person name="Abd-Elsalam K.A."/>
            <person name="Aerts A.L."/>
            <person name="Bahkali A.H."/>
            <person name="Beenen H.G."/>
            <person name="Chettri P."/>
            <person name="Cox M.P."/>
            <person name="Datema E."/>
            <person name="de Vries R.P."/>
            <person name="Dhillon B."/>
            <person name="Ganley A.R."/>
            <person name="Griffiths S.A."/>
            <person name="Guo Y."/>
            <person name="Hamelin R.C."/>
            <person name="Henrissat B."/>
            <person name="Kabir M.S."/>
            <person name="Jashni M.K."/>
            <person name="Kema G."/>
            <person name="Klaubauf S."/>
            <person name="Lapidus A."/>
            <person name="Levasseur A."/>
            <person name="Lindquist E."/>
            <person name="Mehrabi R."/>
            <person name="Ohm R.A."/>
            <person name="Owen T.J."/>
            <person name="Salamov A."/>
            <person name="Schwelm A."/>
            <person name="Schijlen E."/>
            <person name="Sun H."/>
            <person name="van den Burg H.A."/>
            <person name="van Ham R.C.H.J."/>
            <person name="Zhang S."/>
            <person name="Goodwin S.B."/>
            <person name="Grigoriev I.V."/>
            <person name="Collemare J."/>
            <person name="Bradshaw R.E."/>
        </authorList>
    </citation>
    <scope>NUCLEOTIDE SEQUENCE [LARGE SCALE GENOMIC DNA]</scope>
    <source>
        <strain evidence="3">NZE10 / CBS 128990</strain>
    </source>
</reference>
<dbReference type="eggNOG" id="ENOG502R9YZ">
    <property type="taxonomic scope" value="Eukaryota"/>
</dbReference>
<dbReference type="OrthoDB" id="3650651at2759"/>
<keyword evidence="3" id="KW-1185">Reference proteome</keyword>
<dbReference type="Proteomes" id="UP000016933">
    <property type="component" value="Unassembled WGS sequence"/>
</dbReference>